<name>A0A820Y4E0_9BILA</name>
<proteinExistence type="predicted"/>
<reference evidence="2" key="1">
    <citation type="submission" date="2021-02" db="EMBL/GenBank/DDBJ databases">
        <authorList>
            <person name="Nowell W R."/>
        </authorList>
    </citation>
    <scope>NUCLEOTIDE SEQUENCE</scope>
</reference>
<keyword evidence="1" id="KW-0812">Transmembrane</keyword>
<dbReference type="AlphaFoldDB" id="A0A820Y4E0"/>
<comment type="caution">
    <text evidence="2">The sequence shown here is derived from an EMBL/GenBank/DDBJ whole genome shotgun (WGS) entry which is preliminary data.</text>
</comment>
<feature type="transmembrane region" description="Helical" evidence="1">
    <location>
        <begin position="9"/>
        <end position="26"/>
    </location>
</feature>
<dbReference type="EMBL" id="CAJOBQ010002101">
    <property type="protein sequence ID" value="CAF4539014.1"/>
    <property type="molecule type" value="Genomic_DNA"/>
</dbReference>
<gene>
    <name evidence="2" type="ORF">TSG867_LOCUS23837</name>
</gene>
<evidence type="ECO:0000256" key="1">
    <source>
        <dbReference type="SAM" id="Phobius"/>
    </source>
</evidence>
<feature type="transmembrane region" description="Helical" evidence="1">
    <location>
        <begin position="90"/>
        <end position="108"/>
    </location>
</feature>
<dbReference type="Proteomes" id="UP000663862">
    <property type="component" value="Unassembled WGS sequence"/>
</dbReference>
<keyword evidence="1" id="KW-1133">Transmembrane helix</keyword>
<protein>
    <submittedName>
        <fullName evidence="2">Uncharacterized protein</fullName>
    </submittedName>
</protein>
<evidence type="ECO:0000313" key="2">
    <source>
        <dbReference type="EMBL" id="CAF4539014.1"/>
    </source>
</evidence>
<evidence type="ECO:0000313" key="3">
    <source>
        <dbReference type="Proteomes" id="UP000663862"/>
    </source>
</evidence>
<keyword evidence="1" id="KW-0472">Membrane</keyword>
<sequence length="115" mass="13234">MTDCDAEEILAYFIILLLSMSEMYKLPLASMMDPDGFETWLRPLPTPLISGIPTKLPLENFIIRLLPPSLTYRFRFVSIDKSHGPLNERVLLPAVLFPATVIGFWFHTRHDESKK</sequence>
<accession>A0A820Y4E0</accession>
<organism evidence="2 3">
    <name type="scientific">Rotaria socialis</name>
    <dbReference type="NCBI Taxonomy" id="392032"/>
    <lineage>
        <taxon>Eukaryota</taxon>
        <taxon>Metazoa</taxon>
        <taxon>Spiralia</taxon>
        <taxon>Gnathifera</taxon>
        <taxon>Rotifera</taxon>
        <taxon>Eurotatoria</taxon>
        <taxon>Bdelloidea</taxon>
        <taxon>Philodinida</taxon>
        <taxon>Philodinidae</taxon>
        <taxon>Rotaria</taxon>
    </lineage>
</organism>